<dbReference type="Proteomes" id="UP000262825">
    <property type="component" value="Unassembled WGS sequence"/>
</dbReference>
<dbReference type="CDD" id="cd17080">
    <property type="entry name" value="Ubl_SLD2_Esc2_like"/>
    <property type="match status" value="2"/>
</dbReference>
<feature type="region of interest" description="Disordered" evidence="1">
    <location>
        <begin position="353"/>
        <end position="406"/>
    </location>
</feature>
<dbReference type="VEuPathDB" id="FungiDB:SCODWIG_02687"/>
<evidence type="ECO:0000313" key="3">
    <source>
        <dbReference type="EMBL" id="SSD60926.1"/>
    </source>
</evidence>
<feature type="domain" description="Rad60/SUMO-like" evidence="2">
    <location>
        <begin position="699"/>
        <end position="768"/>
    </location>
</feature>
<organism evidence="3 4">
    <name type="scientific">Saccharomycodes ludwigii</name>
    <dbReference type="NCBI Taxonomy" id="36035"/>
    <lineage>
        <taxon>Eukaryota</taxon>
        <taxon>Fungi</taxon>
        <taxon>Dikarya</taxon>
        <taxon>Ascomycota</taxon>
        <taxon>Saccharomycotina</taxon>
        <taxon>Saccharomycetes</taxon>
        <taxon>Saccharomycodales</taxon>
        <taxon>Saccharomycodaceae</taxon>
        <taxon>Saccharomycodes</taxon>
    </lineage>
</organism>
<dbReference type="Gene3D" id="3.10.20.90">
    <property type="entry name" value="Phosphatidylinositol 3-kinase Catalytic Subunit, Chain A, domain 1"/>
    <property type="match status" value="2"/>
</dbReference>
<evidence type="ECO:0000256" key="1">
    <source>
        <dbReference type="SAM" id="MobiDB-lite"/>
    </source>
</evidence>
<feature type="compositionally biased region" description="Polar residues" evidence="1">
    <location>
        <begin position="16"/>
        <end position="28"/>
    </location>
</feature>
<feature type="compositionally biased region" description="Acidic residues" evidence="1">
    <location>
        <begin position="366"/>
        <end position="376"/>
    </location>
</feature>
<feature type="compositionally biased region" description="Basic and acidic residues" evidence="1">
    <location>
        <begin position="391"/>
        <end position="406"/>
    </location>
</feature>
<dbReference type="InterPro" id="IPR022617">
    <property type="entry name" value="Rad60/SUMO-like_dom"/>
</dbReference>
<feature type="region of interest" description="Disordered" evidence="1">
    <location>
        <begin position="1"/>
        <end position="46"/>
    </location>
</feature>
<reference evidence="4" key="1">
    <citation type="submission" date="2018-06" db="EMBL/GenBank/DDBJ databases">
        <authorList>
            <person name="Guldener U."/>
        </authorList>
    </citation>
    <scope>NUCLEOTIDE SEQUENCE [LARGE SCALE GENOMIC DNA]</scope>
    <source>
        <strain evidence="4">UTAD17</strain>
    </source>
</reference>
<keyword evidence="4" id="KW-1185">Reference proteome</keyword>
<sequence length="866" mass="98066">MTFSTPPQKNIKGAKNLSSPFTENNSTTHKIEEPHQIISQNNSLGPDLKSNEYSVSISSSSDESDYATANKTIGGYLDDSENDASDLDVIDNNGNPIITNKKLTLENVSLPRFSSNLDVSKTPSSIPSVTRSNNNLFKEMIQKNQLENHQNNKMTDFNTAKNDSGNLSFSESNTDFKKNKESKYCDNQDKEKNSINQLENIEILEVSDVSSLSNEHETDKNYLEKKYGTTQLAMNQSQLNEDHDTKIKSLQTADDRKGYCDNARNITSNDDRLKETTSKSNNIILEHLDDSVSADDEKRTILTLKKEGENNKTHVDEKHKYESEFHGVKNNSNVDLENENNKIIFKEPLNNSNNEIANKMDQNTTDSDDDDDDDDFFYGHYISGPNLEEEKDSRENKILKGKDKQSLSKILTPDVAETVNNKNEPNSNITVNNNSLSSKKRSSSRIALRNSKSDVATTDITLNKYKDITTDSDSDNELILRKKPKKNIAKPKNPELENDELLYALNSIKENINISTSRAGIDQNISEKNRVFLLTVESLLPELSNVKLSVKALGVQPFKFIIPIILKSMFKFYNKSHLLTLYNEQNVSFYKDNVKLLNFMNLNSLNIPEAYEGEVTELNLTLVSKAHEIDFENRIINDITNLKNASTLSKSASMPNSANITDKTIEEYEEALKDAPSLENKLLENYGMMLTEKSQDSFPIILLGSDNKKIEAHVKDFTKLESIAAYFRRMKNLSPNLKVQFIFDHEKVNMKGTVKDIGLEENDLIEVVADLTRINLNPKKDQSNIYKEDSGNLIKLGLLGDDNKKIYINARPSTTIKKIANYFIEQKGYATNTKVKLFFDHDIMALNKKVGDFDLENDDLIEIKKV</sequence>
<dbReference type="SUPFAM" id="SSF54236">
    <property type="entry name" value="Ubiquitin-like"/>
    <property type="match status" value="2"/>
</dbReference>
<evidence type="ECO:0000313" key="4">
    <source>
        <dbReference type="Proteomes" id="UP000262825"/>
    </source>
</evidence>
<dbReference type="EMBL" id="UFAJ01000500">
    <property type="protein sequence ID" value="SSD60926.1"/>
    <property type="molecule type" value="Genomic_DNA"/>
</dbReference>
<dbReference type="InterPro" id="IPR029071">
    <property type="entry name" value="Ubiquitin-like_domsf"/>
</dbReference>
<evidence type="ECO:0000259" key="2">
    <source>
        <dbReference type="Pfam" id="PF11976"/>
    </source>
</evidence>
<feature type="compositionally biased region" description="Polar residues" evidence="1">
    <location>
        <begin position="418"/>
        <end position="431"/>
    </location>
</feature>
<proteinExistence type="predicted"/>
<dbReference type="AlphaFoldDB" id="A0A376B8D5"/>
<protein>
    <recommendedName>
        <fullName evidence="2">Rad60/SUMO-like domain-containing protein</fullName>
    </recommendedName>
</protein>
<feature type="compositionally biased region" description="Polar residues" evidence="1">
    <location>
        <begin position="353"/>
        <end position="365"/>
    </location>
</feature>
<gene>
    <name evidence="3" type="ORF">SCODWIG_02687</name>
</gene>
<accession>A0A376B8D5</accession>
<name>A0A376B8D5_9ASCO</name>
<feature type="region of interest" description="Disordered" evidence="1">
    <location>
        <begin position="418"/>
        <end position="450"/>
    </location>
</feature>
<feature type="domain" description="Rad60/SUMO-like" evidence="2">
    <location>
        <begin position="794"/>
        <end position="863"/>
    </location>
</feature>
<dbReference type="Pfam" id="PF11976">
    <property type="entry name" value="Rad60-SLD"/>
    <property type="match status" value="2"/>
</dbReference>